<dbReference type="PROSITE" id="PS51257">
    <property type="entry name" value="PROKAR_LIPOPROTEIN"/>
    <property type="match status" value="1"/>
</dbReference>
<evidence type="ECO:0000313" key="9">
    <source>
        <dbReference type="Proteomes" id="UP001059380"/>
    </source>
</evidence>
<dbReference type="GO" id="GO:0009055">
    <property type="term" value="F:electron transfer activity"/>
    <property type="evidence" value="ECO:0007669"/>
    <property type="project" value="InterPro"/>
</dbReference>
<dbReference type="PROSITE" id="PS51007">
    <property type="entry name" value="CYTC"/>
    <property type="match status" value="2"/>
</dbReference>
<dbReference type="Proteomes" id="UP001059380">
    <property type="component" value="Chromosome"/>
</dbReference>
<evidence type="ECO:0000256" key="1">
    <source>
        <dbReference type="ARBA" id="ARBA00022617"/>
    </source>
</evidence>
<dbReference type="PANTHER" id="PTHR35008:SF8">
    <property type="entry name" value="ALCOHOL DEHYDROGENASE CYTOCHROME C SUBUNIT"/>
    <property type="match status" value="1"/>
</dbReference>
<dbReference type="Gene3D" id="1.10.760.10">
    <property type="entry name" value="Cytochrome c-like domain"/>
    <property type="match status" value="2"/>
</dbReference>
<keyword evidence="9" id="KW-1185">Reference proteome</keyword>
<dbReference type="InterPro" id="IPR036909">
    <property type="entry name" value="Cyt_c-like_dom_sf"/>
</dbReference>
<evidence type="ECO:0000256" key="6">
    <source>
        <dbReference type="SAM" id="SignalP"/>
    </source>
</evidence>
<organism evidence="8 9">
    <name type="scientific">Occallatibacter riparius</name>
    <dbReference type="NCBI Taxonomy" id="1002689"/>
    <lineage>
        <taxon>Bacteria</taxon>
        <taxon>Pseudomonadati</taxon>
        <taxon>Acidobacteriota</taxon>
        <taxon>Terriglobia</taxon>
        <taxon>Terriglobales</taxon>
        <taxon>Acidobacteriaceae</taxon>
        <taxon>Occallatibacter</taxon>
    </lineage>
</organism>
<dbReference type="Pfam" id="PF00034">
    <property type="entry name" value="Cytochrom_C"/>
    <property type="match status" value="1"/>
</dbReference>
<accession>A0A9J7BWI0</accession>
<evidence type="ECO:0000259" key="7">
    <source>
        <dbReference type="PROSITE" id="PS51007"/>
    </source>
</evidence>
<dbReference type="PANTHER" id="PTHR35008">
    <property type="entry name" value="BLL4482 PROTEIN-RELATED"/>
    <property type="match status" value="1"/>
</dbReference>
<dbReference type="SUPFAM" id="SSF46626">
    <property type="entry name" value="Cytochrome c"/>
    <property type="match status" value="2"/>
</dbReference>
<dbReference type="AlphaFoldDB" id="A0A9J7BWI0"/>
<dbReference type="GO" id="GO:0046872">
    <property type="term" value="F:metal ion binding"/>
    <property type="evidence" value="ECO:0007669"/>
    <property type="project" value="UniProtKB-KW"/>
</dbReference>
<evidence type="ECO:0000313" key="8">
    <source>
        <dbReference type="EMBL" id="UWZ85373.1"/>
    </source>
</evidence>
<name>A0A9J7BWI0_9BACT</name>
<protein>
    <submittedName>
        <fullName evidence="8">C-type cytochrome</fullName>
    </submittedName>
</protein>
<proteinExistence type="predicted"/>
<keyword evidence="2 4" id="KW-0479">Metal-binding</keyword>
<dbReference type="RefSeq" id="WP_260794890.1">
    <property type="nucleotide sequence ID" value="NZ_CP093313.1"/>
</dbReference>
<feature type="region of interest" description="Disordered" evidence="5">
    <location>
        <begin position="229"/>
        <end position="256"/>
    </location>
</feature>
<dbReference type="Pfam" id="PF13442">
    <property type="entry name" value="Cytochrome_CBB3"/>
    <property type="match status" value="1"/>
</dbReference>
<dbReference type="InterPro" id="IPR051459">
    <property type="entry name" value="Cytochrome_c-type_DH"/>
</dbReference>
<dbReference type="KEGG" id="orp:MOP44_05390"/>
<evidence type="ECO:0000256" key="5">
    <source>
        <dbReference type="SAM" id="MobiDB-lite"/>
    </source>
</evidence>
<keyword evidence="3 4" id="KW-0408">Iron</keyword>
<evidence type="ECO:0000256" key="3">
    <source>
        <dbReference type="ARBA" id="ARBA00023004"/>
    </source>
</evidence>
<keyword evidence="1 4" id="KW-0349">Heme</keyword>
<reference evidence="8" key="1">
    <citation type="submission" date="2021-04" db="EMBL/GenBank/DDBJ databases">
        <title>Phylogenetic analysis of Acidobacteriaceae.</title>
        <authorList>
            <person name="Qiu L."/>
            <person name="Zhang Q."/>
        </authorList>
    </citation>
    <scope>NUCLEOTIDE SEQUENCE</scope>
    <source>
        <strain evidence="8">DSM 25168</strain>
    </source>
</reference>
<dbReference type="GO" id="GO:0020037">
    <property type="term" value="F:heme binding"/>
    <property type="evidence" value="ECO:0007669"/>
    <property type="project" value="InterPro"/>
</dbReference>
<evidence type="ECO:0000256" key="4">
    <source>
        <dbReference type="PROSITE-ProRule" id="PRU00433"/>
    </source>
</evidence>
<feature type="chain" id="PRO_5039902560" evidence="6">
    <location>
        <begin position="20"/>
        <end position="256"/>
    </location>
</feature>
<keyword evidence="6" id="KW-0732">Signal</keyword>
<sequence>MRPTLIHACLLAPFAFAIAGCNMPGRPEPGPEVPRPEAVMSFDKLYGENCAGCHGANGQGGAAIALNNPEYLALIDDTTMRDIIAKGEKGTLMPGFNVSSGGELSDAQIDTLMKEMRARWSKPNPFGSDTPPPYKATHAGDVSKGQQVYTAACASCHGENAQKPGRDGSILDGSLLALINEQTVRTIIIAGRPDPDPNIAQPDWRNHIKGHPLSDDEITNVTAWLIAQRPARPGQPYPNMQPNAKPVETQPSASKP</sequence>
<evidence type="ECO:0000256" key="2">
    <source>
        <dbReference type="ARBA" id="ARBA00022723"/>
    </source>
</evidence>
<feature type="signal peptide" evidence="6">
    <location>
        <begin position="1"/>
        <end position="19"/>
    </location>
</feature>
<dbReference type="InterPro" id="IPR009056">
    <property type="entry name" value="Cyt_c-like_dom"/>
</dbReference>
<feature type="domain" description="Cytochrome c" evidence="7">
    <location>
        <begin position="140"/>
        <end position="229"/>
    </location>
</feature>
<dbReference type="EMBL" id="CP093313">
    <property type="protein sequence ID" value="UWZ85373.1"/>
    <property type="molecule type" value="Genomic_DNA"/>
</dbReference>
<feature type="domain" description="Cytochrome c" evidence="7">
    <location>
        <begin position="37"/>
        <end position="120"/>
    </location>
</feature>
<gene>
    <name evidence="8" type="ORF">MOP44_05390</name>
</gene>